<reference evidence="1 2" key="1">
    <citation type="submission" date="2018-02" db="EMBL/GenBank/DDBJ databases">
        <title>8 Nocardia nova and 1 Nocardia cyriacigeorgica strain used for evolution to TMP-SMX.</title>
        <authorList>
            <person name="Mehta H."/>
            <person name="Weng J."/>
            <person name="Shamoo Y."/>
        </authorList>
    </citation>
    <scope>NUCLEOTIDE SEQUENCE [LARGE SCALE GENOMIC DNA]</scope>
    <source>
        <strain evidence="1 2">MDA3139</strain>
    </source>
</reference>
<proteinExistence type="predicted"/>
<protein>
    <submittedName>
        <fullName evidence="1">Uncharacterized protein</fullName>
    </submittedName>
</protein>
<dbReference type="EMBL" id="PSZC01000012">
    <property type="protein sequence ID" value="PPJ36860.1"/>
    <property type="molecule type" value="Genomic_DNA"/>
</dbReference>
<comment type="caution">
    <text evidence="1">The sequence shown here is derived from an EMBL/GenBank/DDBJ whole genome shotgun (WGS) entry which is preliminary data.</text>
</comment>
<dbReference type="Proteomes" id="UP000239874">
    <property type="component" value="Unassembled WGS sequence"/>
</dbReference>
<dbReference type="OrthoDB" id="4761938at2"/>
<sequence length="258" mass="28528">MGDDRGRDTVTIDLEGKDFDPRALADAIIAIERIVKSFDHDMRLEPHGRSELGLQYLWFGSAHVTISAPSDDIDTLQSGLDELSLHPAIPPGWSRKGVEALVDLGKVKNKRGIHLVALTTSRMVARIDDVIQRNAEKALAPATVSLGAVRGVLYRYTNDETTSHRSAALRDYRTEDVVAVNFPAELAGQFKQSLDAEVEVWGEVSRDEEGRLLKIRAEGVEILNHAVRERGAGSVMGLFGPDWTDGHDPVDWVRTQRD</sequence>
<dbReference type="RefSeq" id="WP_104377363.1">
    <property type="nucleotide sequence ID" value="NZ_PSZC01000012.1"/>
</dbReference>
<dbReference type="AlphaFoldDB" id="A0A2S6ANR5"/>
<gene>
    <name evidence="1" type="ORF">C5E45_18885</name>
</gene>
<accession>A0A2S6ANR5</accession>
<organism evidence="1 2">
    <name type="scientific">Nocardia nova</name>
    <dbReference type="NCBI Taxonomy" id="37330"/>
    <lineage>
        <taxon>Bacteria</taxon>
        <taxon>Bacillati</taxon>
        <taxon>Actinomycetota</taxon>
        <taxon>Actinomycetes</taxon>
        <taxon>Mycobacteriales</taxon>
        <taxon>Nocardiaceae</taxon>
        <taxon>Nocardia</taxon>
    </lineage>
</organism>
<name>A0A2S6ANR5_9NOCA</name>
<evidence type="ECO:0000313" key="1">
    <source>
        <dbReference type="EMBL" id="PPJ36860.1"/>
    </source>
</evidence>
<evidence type="ECO:0000313" key="2">
    <source>
        <dbReference type="Proteomes" id="UP000239874"/>
    </source>
</evidence>